<evidence type="ECO:0000256" key="7">
    <source>
        <dbReference type="RuleBase" id="RU000394"/>
    </source>
</evidence>
<evidence type="ECO:0000256" key="4">
    <source>
        <dbReference type="ARBA" id="ARBA00023054"/>
    </source>
</evidence>
<keyword evidence="3 6" id="KW-0067">ATP-binding</keyword>
<evidence type="ECO:0000256" key="6">
    <source>
        <dbReference type="PROSITE-ProRule" id="PRU00283"/>
    </source>
</evidence>
<dbReference type="GO" id="GO:0016887">
    <property type="term" value="F:ATP hydrolysis activity"/>
    <property type="evidence" value="ECO:0007669"/>
    <property type="project" value="EnsemblFungi"/>
</dbReference>
<keyword evidence="11" id="KW-1185">Reference proteome</keyword>
<dbReference type="VEuPathDB" id="FungiDB:SOCG_01404"/>
<dbReference type="GO" id="GO:0099117">
    <property type="term" value="P:protein transport along microtubule to cell tip"/>
    <property type="evidence" value="ECO:0007669"/>
    <property type="project" value="EnsemblFungi"/>
</dbReference>
<dbReference type="SMART" id="SM00129">
    <property type="entry name" value="KISc"/>
    <property type="match status" value="1"/>
</dbReference>
<feature type="coiled-coil region" evidence="8">
    <location>
        <begin position="531"/>
        <end position="558"/>
    </location>
</feature>
<dbReference type="HOGENOM" id="CLU_001485_24_1_1"/>
<dbReference type="PANTHER" id="PTHR47968">
    <property type="entry name" value="CENTROMERE PROTEIN E"/>
    <property type="match status" value="1"/>
</dbReference>
<dbReference type="Proteomes" id="UP000016088">
    <property type="component" value="Unassembled WGS sequence"/>
</dbReference>
<dbReference type="InterPro" id="IPR036961">
    <property type="entry name" value="Kinesin_motor_dom_sf"/>
</dbReference>
<dbReference type="SUPFAM" id="SSF52540">
    <property type="entry name" value="P-loop containing nucleoside triphosphate hydrolases"/>
    <property type="match status" value="1"/>
</dbReference>
<dbReference type="GO" id="GO:0051285">
    <property type="term" value="C:cell cortex of cell tip"/>
    <property type="evidence" value="ECO:0007669"/>
    <property type="project" value="EnsemblFungi"/>
</dbReference>
<dbReference type="PROSITE" id="PS50067">
    <property type="entry name" value="KINESIN_MOTOR_2"/>
    <property type="match status" value="1"/>
</dbReference>
<reference evidence="10 11" key="1">
    <citation type="journal article" date="2011" name="Science">
        <title>Comparative functional genomics of the fission yeasts.</title>
        <authorList>
            <person name="Rhind N."/>
            <person name="Chen Z."/>
            <person name="Yassour M."/>
            <person name="Thompson D.A."/>
            <person name="Haas B.J."/>
            <person name="Habib N."/>
            <person name="Wapinski I."/>
            <person name="Roy S."/>
            <person name="Lin M.F."/>
            <person name="Heiman D.I."/>
            <person name="Young S.K."/>
            <person name="Furuya K."/>
            <person name="Guo Y."/>
            <person name="Pidoux A."/>
            <person name="Chen H.M."/>
            <person name="Robbertse B."/>
            <person name="Goldberg J.M."/>
            <person name="Aoki K."/>
            <person name="Bayne E.H."/>
            <person name="Berlin A.M."/>
            <person name="Desjardins C.A."/>
            <person name="Dobbs E."/>
            <person name="Dukaj L."/>
            <person name="Fan L."/>
            <person name="FitzGerald M.G."/>
            <person name="French C."/>
            <person name="Gujja S."/>
            <person name="Hansen K."/>
            <person name="Keifenheim D."/>
            <person name="Levin J.Z."/>
            <person name="Mosher R.A."/>
            <person name="Mueller C.A."/>
            <person name="Pfiffner J."/>
            <person name="Priest M."/>
            <person name="Russ C."/>
            <person name="Smialowska A."/>
            <person name="Swoboda P."/>
            <person name="Sykes S.M."/>
            <person name="Vaughn M."/>
            <person name="Vengrova S."/>
            <person name="Yoder R."/>
            <person name="Zeng Q."/>
            <person name="Allshire R."/>
            <person name="Baulcombe D."/>
            <person name="Birren B.W."/>
            <person name="Brown W."/>
            <person name="Ekwall K."/>
            <person name="Kellis M."/>
            <person name="Leatherwood J."/>
            <person name="Levin H."/>
            <person name="Margalit H."/>
            <person name="Martienssen R."/>
            <person name="Nieduszynski C.A."/>
            <person name="Spatafora J.W."/>
            <person name="Friedman N."/>
            <person name="Dalgaard J.Z."/>
            <person name="Baumann P."/>
            <person name="Niki H."/>
            <person name="Regev A."/>
            <person name="Nusbaum C."/>
        </authorList>
    </citation>
    <scope>NUCLEOTIDE SEQUENCE [LARGE SCALE GENOMIC DNA]</scope>
    <source>
        <strain evidence="11">yFS286</strain>
    </source>
</reference>
<evidence type="ECO:0000256" key="1">
    <source>
        <dbReference type="ARBA" id="ARBA00022701"/>
    </source>
</evidence>
<organism evidence="10 11">
    <name type="scientific">Schizosaccharomyces octosporus (strain yFS286)</name>
    <name type="common">Fission yeast</name>
    <name type="synonym">Octosporomyces octosporus</name>
    <dbReference type="NCBI Taxonomy" id="483514"/>
    <lineage>
        <taxon>Eukaryota</taxon>
        <taxon>Fungi</taxon>
        <taxon>Dikarya</taxon>
        <taxon>Ascomycota</taxon>
        <taxon>Taphrinomycotina</taxon>
        <taxon>Schizosaccharomycetes</taxon>
        <taxon>Schizosaccharomycetales</taxon>
        <taxon>Schizosaccharomycetaceae</taxon>
        <taxon>Schizosaccharomyces</taxon>
    </lineage>
</organism>
<dbReference type="GO" id="GO:0007163">
    <property type="term" value="P:establishment or maintenance of cell polarity"/>
    <property type="evidence" value="ECO:0007669"/>
    <property type="project" value="EnsemblFungi"/>
</dbReference>
<evidence type="ECO:0000256" key="2">
    <source>
        <dbReference type="ARBA" id="ARBA00022741"/>
    </source>
</evidence>
<dbReference type="GeneID" id="25030386"/>
<dbReference type="GO" id="GO:0008017">
    <property type="term" value="F:microtubule binding"/>
    <property type="evidence" value="ECO:0007669"/>
    <property type="project" value="EnsemblFungi"/>
</dbReference>
<dbReference type="GO" id="GO:1903754">
    <property type="term" value="C:cortical microtubule plus-end"/>
    <property type="evidence" value="ECO:0007669"/>
    <property type="project" value="EnsemblFungi"/>
</dbReference>
<dbReference type="PANTHER" id="PTHR47968:SF36">
    <property type="entry name" value="KINESIN HEAVY CHAIN ISOFORM X1"/>
    <property type="match status" value="1"/>
</dbReference>
<dbReference type="GO" id="GO:0005524">
    <property type="term" value="F:ATP binding"/>
    <property type="evidence" value="ECO:0007669"/>
    <property type="project" value="UniProtKB-UniRule"/>
</dbReference>
<dbReference type="PRINTS" id="PR00380">
    <property type="entry name" value="KINESINHEAVY"/>
</dbReference>
<dbReference type="InterPro" id="IPR027640">
    <property type="entry name" value="Kinesin-like_fam"/>
</dbReference>
<keyword evidence="4 8" id="KW-0175">Coiled coil</keyword>
<name>S9PPN9_SCHOY</name>
<dbReference type="Pfam" id="PF00225">
    <property type="entry name" value="Kinesin"/>
    <property type="match status" value="1"/>
</dbReference>
<feature type="domain" description="Kinesin motor" evidence="9">
    <location>
        <begin position="133"/>
        <end position="462"/>
    </location>
</feature>
<evidence type="ECO:0000313" key="11">
    <source>
        <dbReference type="Proteomes" id="UP000016088"/>
    </source>
</evidence>
<evidence type="ECO:0000256" key="3">
    <source>
        <dbReference type="ARBA" id="ARBA00022840"/>
    </source>
</evidence>
<protein>
    <recommendedName>
        <fullName evidence="7">Kinesin-like protein</fullName>
    </recommendedName>
</protein>
<dbReference type="Gene3D" id="3.40.850.10">
    <property type="entry name" value="Kinesin motor domain"/>
    <property type="match status" value="1"/>
</dbReference>
<accession>S9PPN9</accession>
<evidence type="ECO:0000259" key="9">
    <source>
        <dbReference type="PROSITE" id="PS50067"/>
    </source>
</evidence>
<dbReference type="InterPro" id="IPR001752">
    <property type="entry name" value="Kinesin_motor_dom"/>
</dbReference>
<dbReference type="RefSeq" id="XP_013019813.1">
    <property type="nucleotide sequence ID" value="XM_013164359.1"/>
</dbReference>
<dbReference type="InterPro" id="IPR027417">
    <property type="entry name" value="P-loop_NTPase"/>
</dbReference>
<dbReference type="AlphaFoldDB" id="S9PPN9"/>
<sequence>MSSSTNKVGSTGLVAPRRYSTMTSLRNVTPQMKGSYPQNPSLIRNFSNPSTPMYRSNSTQLSVAESSALELGVSEGTASPPGTLDRYPRPSILNLQDASSYRTESFDSAASSFSKTDRIPSSGTGKLPLLGNDIITSIRIRPVETQNNNLWSHGTVLNDPYEREYIHQDTSSNSSSLQQEYMFNHVFGVESDNLSIYRKSVASVVRNVFSGYNGIVFAYGMTGTGKTYSMQGTDEEPGIIPLGMRDLFNMVESNADSDTFQIRISYLEIYNERIRDLISDSHEEPKVREGANGEVIVSPMTRVLVTSPEEVSQVIEQCNAIRKTAATDYNTYSSRSHAILQVFLIRNSESTHTTRTSTLSLVDLAGSERASTDHERRKEGAFINKSLLTLGTVISRLSTSLNGGASSNNSHIPYRESKLTRLLQQSLSGQSQISLLATISIEPRHAVETTNTLKFAMRTQNLPTEIRQAEASTNYQAEVSSLRAALAKSNQELELCTNVIKQLKSDLEERDAYISWLEAEKSHESAISRARLRMEELLSDRNMEIADLKEELSDKEKIIYALRSSQQRRELAELNQSKIRFPKFRELPKGYVLEGTGKENMNFFEKNDQTTRYVSDQAEMDAPDVETMSLEAINPQTTAI</sequence>
<dbReference type="GO" id="GO:0008574">
    <property type="term" value="F:plus-end-directed microtubule motor activity"/>
    <property type="evidence" value="ECO:0007669"/>
    <property type="project" value="EnsemblFungi"/>
</dbReference>
<dbReference type="eggNOG" id="KOG0242">
    <property type="taxonomic scope" value="Eukaryota"/>
</dbReference>
<evidence type="ECO:0000313" key="10">
    <source>
        <dbReference type="EMBL" id="EPX71186.1"/>
    </source>
</evidence>
<gene>
    <name evidence="10" type="ORF">SOCG_01404</name>
</gene>
<dbReference type="EMBL" id="KE503208">
    <property type="protein sequence ID" value="EPX71186.1"/>
    <property type="molecule type" value="Genomic_DNA"/>
</dbReference>
<dbReference type="PROSITE" id="PS00411">
    <property type="entry name" value="KINESIN_MOTOR_1"/>
    <property type="match status" value="1"/>
</dbReference>
<dbReference type="OrthoDB" id="3176171at2759"/>
<keyword evidence="2 6" id="KW-0547">Nucleotide-binding</keyword>
<evidence type="ECO:0000256" key="5">
    <source>
        <dbReference type="ARBA" id="ARBA00023175"/>
    </source>
</evidence>
<keyword evidence="5 6" id="KW-0505">Motor protein</keyword>
<comment type="similarity">
    <text evidence="6 7">Belongs to the TRAFAC class myosin-kinesin ATPase superfamily. Kinesin family.</text>
</comment>
<dbReference type="InterPro" id="IPR019821">
    <property type="entry name" value="Kinesin_motor_CS"/>
</dbReference>
<proteinExistence type="inferred from homology"/>
<evidence type="ECO:0000256" key="8">
    <source>
        <dbReference type="SAM" id="Coils"/>
    </source>
</evidence>
<dbReference type="OMA" id="DTFQIRI"/>
<keyword evidence="1 7" id="KW-0493">Microtubule</keyword>
<feature type="binding site" evidence="6">
    <location>
        <begin position="220"/>
        <end position="227"/>
    </location>
    <ligand>
        <name>ATP</name>
        <dbReference type="ChEBI" id="CHEBI:30616"/>
    </ligand>
</feature>